<comment type="caution">
    <text evidence="8">The sequence shown here is derived from an EMBL/GenBank/DDBJ whole genome shotgun (WGS) entry which is preliminary data.</text>
</comment>
<dbReference type="SUPFAM" id="SSF55874">
    <property type="entry name" value="ATPase domain of HSP90 chaperone/DNA topoisomerase II/histidine kinase"/>
    <property type="match status" value="1"/>
</dbReference>
<dbReference type="GO" id="GO:0005524">
    <property type="term" value="F:ATP binding"/>
    <property type="evidence" value="ECO:0007669"/>
    <property type="project" value="UniProtKB-KW"/>
</dbReference>
<dbReference type="SUPFAM" id="SSF47384">
    <property type="entry name" value="Homodimeric domain of signal transducing histidine kinase"/>
    <property type="match status" value="1"/>
</dbReference>
<feature type="non-terminal residue" evidence="8">
    <location>
        <position position="1"/>
    </location>
</feature>
<evidence type="ECO:0000256" key="3">
    <source>
        <dbReference type="ARBA" id="ARBA00022553"/>
    </source>
</evidence>
<dbReference type="RefSeq" id="WP_380699281.1">
    <property type="nucleotide sequence ID" value="NZ_JBHSKX010000001.1"/>
</dbReference>
<comment type="catalytic activity">
    <reaction evidence="1">
        <text>ATP + protein L-histidine = ADP + protein N-phospho-L-histidine.</text>
        <dbReference type="EC" id="2.7.13.3"/>
    </reaction>
</comment>
<reference evidence="8 9" key="1">
    <citation type="journal article" date="2019" name="Int. J. Syst. Evol. Microbiol.">
        <title>The Global Catalogue of Microorganisms (GCM) 10K type strain sequencing project: providing services to taxonomists for standard genome sequencing and annotation.</title>
        <authorList>
            <consortium name="The Broad Institute Genomics Platform"/>
            <consortium name="The Broad Institute Genome Sequencing Center for Infectious Disease"/>
            <person name="Wu L."/>
            <person name="Ma J."/>
        </authorList>
    </citation>
    <scope>NUCLEOTIDE SEQUENCE [LARGE SCALE GENOMIC DNA]</scope>
    <source>
        <strain evidence="8 9">CGMCC 1.12237</strain>
    </source>
</reference>
<evidence type="ECO:0000313" key="8">
    <source>
        <dbReference type="EMBL" id="MFC5366153.1"/>
    </source>
</evidence>
<dbReference type="InterPro" id="IPR003018">
    <property type="entry name" value="GAF"/>
</dbReference>
<dbReference type="Proteomes" id="UP001596201">
    <property type="component" value="Unassembled WGS sequence"/>
</dbReference>
<dbReference type="Gene3D" id="1.10.287.130">
    <property type="match status" value="1"/>
</dbReference>
<dbReference type="Gene3D" id="3.30.565.10">
    <property type="entry name" value="Histidine kinase-like ATPase, C-terminal domain"/>
    <property type="match status" value="1"/>
</dbReference>
<evidence type="ECO:0000256" key="4">
    <source>
        <dbReference type="ARBA" id="ARBA00022679"/>
    </source>
</evidence>
<dbReference type="InterPro" id="IPR004358">
    <property type="entry name" value="Sig_transdc_His_kin-like_C"/>
</dbReference>
<proteinExistence type="predicted"/>
<accession>A0ABD5R8T6</accession>
<dbReference type="PRINTS" id="PR00344">
    <property type="entry name" value="BCTRLSENSOR"/>
</dbReference>
<evidence type="ECO:0000313" key="9">
    <source>
        <dbReference type="Proteomes" id="UP001596201"/>
    </source>
</evidence>
<dbReference type="GO" id="GO:0004673">
    <property type="term" value="F:protein histidine kinase activity"/>
    <property type="evidence" value="ECO:0007669"/>
    <property type="project" value="UniProtKB-EC"/>
</dbReference>
<dbReference type="EC" id="2.7.13.3" evidence="2"/>
<dbReference type="InterPro" id="IPR050736">
    <property type="entry name" value="Sensor_HK_Regulatory"/>
</dbReference>
<dbReference type="PANTHER" id="PTHR43711">
    <property type="entry name" value="TWO-COMPONENT HISTIDINE KINASE"/>
    <property type="match status" value="1"/>
</dbReference>
<dbReference type="SUPFAM" id="SSF55781">
    <property type="entry name" value="GAF domain-like"/>
    <property type="match status" value="1"/>
</dbReference>
<dbReference type="SMART" id="SM00388">
    <property type="entry name" value="HisKA"/>
    <property type="match status" value="1"/>
</dbReference>
<evidence type="ECO:0000256" key="1">
    <source>
        <dbReference type="ARBA" id="ARBA00000085"/>
    </source>
</evidence>
<dbReference type="InterPro" id="IPR029016">
    <property type="entry name" value="GAF-like_dom_sf"/>
</dbReference>
<protein>
    <recommendedName>
        <fullName evidence="2">histidine kinase</fullName>
        <ecNumber evidence="2">2.7.13.3</ecNumber>
    </recommendedName>
</protein>
<dbReference type="InterPro" id="IPR036097">
    <property type="entry name" value="HisK_dim/P_sf"/>
</dbReference>
<organism evidence="8 9">
    <name type="scientific">Salinirubrum litoreum</name>
    <dbReference type="NCBI Taxonomy" id="1126234"/>
    <lineage>
        <taxon>Archaea</taxon>
        <taxon>Methanobacteriati</taxon>
        <taxon>Methanobacteriota</taxon>
        <taxon>Stenosarchaea group</taxon>
        <taxon>Halobacteria</taxon>
        <taxon>Halobacteriales</taxon>
        <taxon>Haloferacaceae</taxon>
        <taxon>Salinirubrum</taxon>
    </lineage>
</organism>
<dbReference type="AlphaFoldDB" id="A0ABD5R8T6"/>
<dbReference type="Gene3D" id="3.30.450.40">
    <property type="match status" value="1"/>
</dbReference>
<dbReference type="EMBL" id="JBHSKX010000001">
    <property type="protein sequence ID" value="MFC5366153.1"/>
    <property type="molecule type" value="Genomic_DNA"/>
</dbReference>
<dbReference type="Pfam" id="PF02518">
    <property type="entry name" value="HATPase_c"/>
    <property type="match status" value="1"/>
</dbReference>
<dbReference type="GO" id="GO:0000160">
    <property type="term" value="P:phosphorelay signal transduction system"/>
    <property type="evidence" value="ECO:0007669"/>
    <property type="project" value="UniProtKB-KW"/>
</dbReference>
<dbReference type="Pfam" id="PF01590">
    <property type="entry name" value="GAF"/>
    <property type="match status" value="1"/>
</dbReference>
<dbReference type="InterPro" id="IPR003661">
    <property type="entry name" value="HisK_dim/P_dom"/>
</dbReference>
<dbReference type="InterPro" id="IPR036890">
    <property type="entry name" value="HATPase_C_sf"/>
</dbReference>
<keyword evidence="8" id="KW-0547">Nucleotide-binding</keyword>
<evidence type="ECO:0000259" key="7">
    <source>
        <dbReference type="PROSITE" id="PS50109"/>
    </source>
</evidence>
<name>A0ABD5R8T6_9EURY</name>
<evidence type="ECO:0000256" key="5">
    <source>
        <dbReference type="ARBA" id="ARBA00022777"/>
    </source>
</evidence>
<dbReference type="InterPro" id="IPR003594">
    <property type="entry name" value="HATPase_dom"/>
</dbReference>
<feature type="domain" description="Histidine kinase" evidence="7">
    <location>
        <begin position="238"/>
        <end position="433"/>
    </location>
</feature>
<dbReference type="InterPro" id="IPR005467">
    <property type="entry name" value="His_kinase_dom"/>
</dbReference>
<sequence>KGSEEIAAEAIAAGVTDYLQKGTGTEQYTVLANRIERAVDAYRTERAAVRTETDLERREAALRQMYRIIAGGDQSLKSKMEELLAVGCRALDTDIGVVSHVEGDEYEVVAARTPTAEFVTGDTLDIGQTYCEVTMESEETTVFEQVQQATTDGGCELTERLPYTEVGLSAYIGTPIDLCETTYGTLCFADPEPREAFSEWGRTVVELMGRWLGYELTRRTAKAEIERQRDRLDEFASVVSHDLRSPLSVAQGHLELAREADDPTQADSHFDGIDAALGRMDELIDDVLGLARQGKRVDETTTVSLTELVSQAWASREHGGEATLERGDLPSVEADRERLRALLENLFRNAHEHSGAEPTVTIEALPGGGFAVADDGPGVPAEERESVFDHGYSTSDSGTGFGLSIVDTVARAHGWDVSLTESVSGGARFEFRW</sequence>
<keyword evidence="8" id="KW-0067">ATP-binding</keyword>
<keyword evidence="5" id="KW-0418">Kinase</keyword>
<evidence type="ECO:0000256" key="6">
    <source>
        <dbReference type="ARBA" id="ARBA00023012"/>
    </source>
</evidence>
<evidence type="ECO:0000256" key="2">
    <source>
        <dbReference type="ARBA" id="ARBA00012438"/>
    </source>
</evidence>
<dbReference type="PANTHER" id="PTHR43711:SF1">
    <property type="entry name" value="HISTIDINE KINASE 1"/>
    <property type="match status" value="1"/>
</dbReference>
<gene>
    <name evidence="8" type="ORF">ACFPJ5_04330</name>
</gene>
<keyword evidence="3" id="KW-0597">Phosphoprotein</keyword>
<keyword evidence="4" id="KW-0808">Transferase</keyword>
<dbReference type="Pfam" id="PF00512">
    <property type="entry name" value="HisKA"/>
    <property type="match status" value="1"/>
</dbReference>
<keyword evidence="9" id="KW-1185">Reference proteome</keyword>
<dbReference type="SMART" id="SM00387">
    <property type="entry name" value="HATPase_c"/>
    <property type="match status" value="1"/>
</dbReference>
<keyword evidence="6" id="KW-0902">Two-component regulatory system</keyword>
<dbReference type="PROSITE" id="PS50109">
    <property type="entry name" value="HIS_KIN"/>
    <property type="match status" value="1"/>
</dbReference>
<dbReference type="CDD" id="cd00082">
    <property type="entry name" value="HisKA"/>
    <property type="match status" value="1"/>
</dbReference>